<dbReference type="Gene3D" id="3.30.160.60">
    <property type="entry name" value="Classic Zinc Finger"/>
    <property type="match status" value="1"/>
</dbReference>
<organism evidence="8 9">
    <name type="scientific">Arabis alpina</name>
    <name type="common">Alpine rock-cress</name>
    <dbReference type="NCBI Taxonomy" id="50452"/>
    <lineage>
        <taxon>Eukaryota</taxon>
        <taxon>Viridiplantae</taxon>
        <taxon>Streptophyta</taxon>
        <taxon>Embryophyta</taxon>
        <taxon>Tracheophyta</taxon>
        <taxon>Spermatophyta</taxon>
        <taxon>Magnoliopsida</taxon>
        <taxon>eudicotyledons</taxon>
        <taxon>Gunneridae</taxon>
        <taxon>Pentapetalae</taxon>
        <taxon>rosids</taxon>
        <taxon>malvids</taxon>
        <taxon>Brassicales</taxon>
        <taxon>Brassicaceae</taxon>
        <taxon>Arabideae</taxon>
        <taxon>Arabis</taxon>
    </lineage>
</organism>
<evidence type="ECO:0000256" key="5">
    <source>
        <dbReference type="PROSITE-ProRule" id="PRU00042"/>
    </source>
</evidence>
<dbReference type="InterPro" id="IPR036236">
    <property type="entry name" value="Znf_C2H2_sf"/>
</dbReference>
<feature type="region of interest" description="Disordered" evidence="6">
    <location>
        <begin position="54"/>
        <end position="84"/>
    </location>
</feature>
<dbReference type="InterPro" id="IPR013087">
    <property type="entry name" value="Znf_C2H2_type"/>
</dbReference>
<evidence type="ECO:0000313" key="9">
    <source>
        <dbReference type="Proteomes" id="UP000029120"/>
    </source>
</evidence>
<name>A0A087G7D9_ARAAL</name>
<proteinExistence type="predicted"/>
<dbReference type="Pfam" id="PF13912">
    <property type="entry name" value="zf-C2H2_6"/>
    <property type="match status" value="1"/>
</dbReference>
<protein>
    <recommendedName>
        <fullName evidence="7">C2H2-type domain-containing protein</fullName>
    </recommendedName>
</protein>
<evidence type="ECO:0000313" key="8">
    <source>
        <dbReference type="EMBL" id="KFK25791.1"/>
    </source>
</evidence>
<evidence type="ECO:0000256" key="3">
    <source>
        <dbReference type="ARBA" id="ARBA00022771"/>
    </source>
</evidence>
<evidence type="ECO:0000256" key="6">
    <source>
        <dbReference type="SAM" id="MobiDB-lite"/>
    </source>
</evidence>
<keyword evidence="9" id="KW-1185">Reference proteome</keyword>
<feature type="compositionally biased region" description="Basic and acidic residues" evidence="6">
    <location>
        <begin position="54"/>
        <end position="66"/>
    </location>
</feature>
<dbReference type="Proteomes" id="UP000029120">
    <property type="component" value="Chromosome 8"/>
</dbReference>
<feature type="compositionally biased region" description="Basic and acidic residues" evidence="6">
    <location>
        <begin position="232"/>
        <end position="242"/>
    </location>
</feature>
<dbReference type="PROSITE" id="PS50157">
    <property type="entry name" value="ZINC_FINGER_C2H2_2"/>
    <property type="match status" value="2"/>
</dbReference>
<dbReference type="GO" id="GO:0008270">
    <property type="term" value="F:zinc ion binding"/>
    <property type="evidence" value="ECO:0007669"/>
    <property type="project" value="UniProtKB-KW"/>
</dbReference>
<dbReference type="SMART" id="SM00355">
    <property type="entry name" value="ZnF_C2H2"/>
    <property type="match status" value="2"/>
</dbReference>
<dbReference type="AlphaFoldDB" id="A0A087G7D9"/>
<evidence type="ECO:0000256" key="2">
    <source>
        <dbReference type="ARBA" id="ARBA00022737"/>
    </source>
</evidence>
<keyword evidence="3 5" id="KW-0863">Zinc-finger</keyword>
<dbReference type="PANTHER" id="PTHR46869">
    <property type="entry name" value="C2H2-LIKE ZINC FINGER PROTEIN"/>
    <property type="match status" value="1"/>
</dbReference>
<sequence>MKQQKQRDLSCHYSLRKNPKKKTQESPESMKKILFRCEECGKGFRYEKCLSNHQETHLSTKQKEKVYEEEEEEPMKSLLSSSFSGVTKKKRSRVNRYKKTPLSCSTFLETHSVSAENDEELEVAESLILLSKSGSPKFVDGLKLVAEAIDANNPETPKGSYDSGCLSNKKQRKAGEFEYGFVSNEQKLVEDRSSSYETSKGSASFLGDNTKMDQKLLEEGISSDETSSFLGRKTEQKLRKGGEFGTGFSSNEQKAMEESVSRYESESEHGVVGAMECAEMVPEANEENVEHQCKLCKKIFSSYQALGGHQTFHRISKSKSKKHYKSLRMSSWL</sequence>
<evidence type="ECO:0000256" key="4">
    <source>
        <dbReference type="ARBA" id="ARBA00022833"/>
    </source>
</evidence>
<dbReference type="OMA" id="SCSFTTF"/>
<feature type="domain" description="C2H2-type" evidence="7">
    <location>
        <begin position="35"/>
        <end position="62"/>
    </location>
</feature>
<feature type="compositionally biased region" description="Basic and acidic residues" evidence="6">
    <location>
        <begin position="1"/>
        <end position="10"/>
    </location>
</feature>
<feature type="region of interest" description="Disordered" evidence="6">
    <location>
        <begin position="223"/>
        <end position="253"/>
    </location>
</feature>
<reference evidence="9" key="1">
    <citation type="journal article" date="2015" name="Nat. Plants">
        <title>Genome expansion of Arabis alpina linked with retrotransposition and reduced symmetric DNA methylation.</title>
        <authorList>
            <person name="Willing E.M."/>
            <person name="Rawat V."/>
            <person name="Mandakova T."/>
            <person name="Maumus F."/>
            <person name="James G.V."/>
            <person name="Nordstroem K.J."/>
            <person name="Becker C."/>
            <person name="Warthmann N."/>
            <person name="Chica C."/>
            <person name="Szarzynska B."/>
            <person name="Zytnicki M."/>
            <person name="Albani M.C."/>
            <person name="Kiefer C."/>
            <person name="Bergonzi S."/>
            <person name="Castaings L."/>
            <person name="Mateos J.L."/>
            <person name="Berns M.C."/>
            <person name="Bujdoso N."/>
            <person name="Piofczyk T."/>
            <person name="de Lorenzo L."/>
            <person name="Barrero-Sicilia C."/>
            <person name="Mateos I."/>
            <person name="Piednoel M."/>
            <person name="Hagmann J."/>
            <person name="Chen-Min-Tao R."/>
            <person name="Iglesias-Fernandez R."/>
            <person name="Schuster S.C."/>
            <person name="Alonso-Blanco C."/>
            <person name="Roudier F."/>
            <person name="Carbonero P."/>
            <person name="Paz-Ares J."/>
            <person name="Davis S.J."/>
            <person name="Pecinka A."/>
            <person name="Quesneville H."/>
            <person name="Colot V."/>
            <person name="Lysak M.A."/>
            <person name="Weigel D."/>
            <person name="Coupland G."/>
            <person name="Schneeberger K."/>
        </authorList>
    </citation>
    <scope>NUCLEOTIDE SEQUENCE [LARGE SCALE GENOMIC DNA]</scope>
    <source>
        <strain evidence="9">cv. Pajares</strain>
    </source>
</reference>
<dbReference type="OrthoDB" id="8922241at2759"/>
<dbReference type="PROSITE" id="PS00028">
    <property type="entry name" value="ZINC_FINGER_C2H2_1"/>
    <property type="match status" value="2"/>
</dbReference>
<dbReference type="Pfam" id="PF00096">
    <property type="entry name" value="zf-C2H2"/>
    <property type="match status" value="1"/>
</dbReference>
<keyword evidence="2" id="KW-0677">Repeat</keyword>
<keyword evidence="4" id="KW-0862">Zinc</keyword>
<dbReference type="PANTHER" id="PTHR46869:SF22">
    <property type="entry name" value="C2H2-TYPE ZINC FINGER FAMILY PROTEIN"/>
    <property type="match status" value="1"/>
</dbReference>
<dbReference type="FunFam" id="3.30.160.60:FF:000100">
    <property type="entry name" value="Zinc finger 45-like"/>
    <property type="match status" value="1"/>
</dbReference>
<dbReference type="Gramene" id="KFK25791">
    <property type="protein sequence ID" value="KFK25791"/>
    <property type="gene ID" value="AALP_AA8G160900"/>
</dbReference>
<gene>
    <name evidence="8" type="ordered locus">AALP_Aa8g160900</name>
</gene>
<feature type="region of interest" description="Disordered" evidence="6">
    <location>
        <begin position="1"/>
        <end position="28"/>
    </location>
</feature>
<feature type="domain" description="C2H2-type" evidence="7">
    <location>
        <begin position="291"/>
        <end position="318"/>
    </location>
</feature>
<keyword evidence="1" id="KW-0479">Metal-binding</keyword>
<accession>A0A087G7D9</accession>
<dbReference type="EMBL" id="CM002876">
    <property type="protein sequence ID" value="KFK25791.1"/>
    <property type="molecule type" value="Genomic_DNA"/>
</dbReference>
<evidence type="ECO:0000259" key="7">
    <source>
        <dbReference type="PROSITE" id="PS50157"/>
    </source>
</evidence>
<evidence type="ECO:0000256" key="1">
    <source>
        <dbReference type="ARBA" id="ARBA00022723"/>
    </source>
</evidence>
<dbReference type="SUPFAM" id="SSF57667">
    <property type="entry name" value="beta-beta-alpha zinc fingers"/>
    <property type="match status" value="1"/>
</dbReference>